<accession>A0A1H8P7H0</accession>
<organism evidence="8 9">
    <name type="scientific">Trujillonella endophytica</name>
    <dbReference type="NCBI Taxonomy" id="673521"/>
    <lineage>
        <taxon>Bacteria</taxon>
        <taxon>Bacillati</taxon>
        <taxon>Actinomycetota</taxon>
        <taxon>Actinomycetes</taxon>
        <taxon>Geodermatophilales</taxon>
        <taxon>Geodermatophilaceae</taxon>
        <taxon>Trujillonella</taxon>
    </lineage>
</organism>
<feature type="transmembrane region" description="Helical" evidence="6">
    <location>
        <begin position="48"/>
        <end position="66"/>
    </location>
</feature>
<evidence type="ECO:0000256" key="4">
    <source>
        <dbReference type="ARBA" id="ARBA00022989"/>
    </source>
</evidence>
<proteinExistence type="inferred from homology"/>
<dbReference type="Pfam" id="PF04138">
    <property type="entry name" value="GtrA_DPMS_TM"/>
    <property type="match status" value="1"/>
</dbReference>
<name>A0A1H8P7H0_9ACTN</name>
<dbReference type="AlphaFoldDB" id="A0A1H8P7H0"/>
<feature type="domain" description="GtrA/DPMS transmembrane" evidence="7">
    <location>
        <begin position="17"/>
        <end position="136"/>
    </location>
</feature>
<comment type="similarity">
    <text evidence="2">Belongs to the GtrA family.</text>
</comment>
<keyword evidence="5 6" id="KW-0472">Membrane</keyword>
<evidence type="ECO:0000256" key="6">
    <source>
        <dbReference type="SAM" id="Phobius"/>
    </source>
</evidence>
<dbReference type="GO" id="GO:0005886">
    <property type="term" value="C:plasma membrane"/>
    <property type="evidence" value="ECO:0007669"/>
    <property type="project" value="TreeGrafter"/>
</dbReference>
<dbReference type="Proteomes" id="UP000198960">
    <property type="component" value="Unassembled WGS sequence"/>
</dbReference>
<evidence type="ECO:0000256" key="2">
    <source>
        <dbReference type="ARBA" id="ARBA00009399"/>
    </source>
</evidence>
<gene>
    <name evidence="8" type="ORF">SAMN05660991_00010</name>
</gene>
<reference evidence="9" key="1">
    <citation type="submission" date="2016-10" db="EMBL/GenBank/DDBJ databases">
        <authorList>
            <person name="Varghese N."/>
            <person name="Submissions S."/>
        </authorList>
    </citation>
    <scope>NUCLEOTIDE SEQUENCE [LARGE SCALE GENOMIC DNA]</scope>
    <source>
        <strain evidence="9">DSM 45413</strain>
    </source>
</reference>
<dbReference type="InterPro" id="IPR051401">
    <property type="entry name" value="GtrA_CellWall_Glycosyl"/>
</dbReference>
<dbReference type="PANTHER" id="PTHR38459:SF1">
    <property type="entry name" value="PROPHAGE BACTOPRENOL-LINKED GLUCOSE TRANSLOCASE HOMOLOG"/>
    <property type="match status" value="1"/>
</dbReference>
<comment type="subcellular location">
    <subcellularLocation>
        <location evidence="1">Membrane</location>
        <topology evidence="1">Multi-pass membrane protein</topology>
    </subcellularLocation>
</comment>
<dbReference type="PANTHER" id="PTHR38459">
    <property type="entry name" value="PROPHAGE BACTOPRENOL-LINKED GLUCOSE TRANSLOCASE HOMOLOG"/>
    <property type="match status" value="1"/>
</dbReference>
<evidence type="ECO:0000256" key="5">
    <source>
        <dbReference type="ARBA" id="ARBA00023136"/>
    </source>
</evidence>
<feature type="transmembrane region" description="Helical" evidence="6">
    <location>
        <begin position="111"/>
        <end position="130"/>
    </location>
</feature>
<keyword evidence="3 6" id="KW-0812">Transmembrane</keyword>
<dbReference type="STRING" id="673521.SAMN05660991_00010"/>
<evidence type="ECO:0000256" key="1">
    <source>
        <dbReference type="ARBA" id="ARBA00004141"/>
    </source>
</evidence>
<sequence length="142" mass="15140">MHLRGGGRRIVRELSGFGLVGGCCFVLDLVLFQLLYARLGVDAVAAKALTTLTTTTVAFAGHRLITYRGRSRARPGRGYLLFAAVNGATLLLGLAIIGFVRHGLGQEDALVLQAANLASIAAGTAVRFVVYRRWVFPETVPG</sequence>
<dbReference type="InterPro" id="IPR007267">
    <property type="entry name" value="GtrA_DPMS_TM"/>
</dbReference>
<evidence type="ECO:0000259" key="7">
    <source>
        <dbReference type="Pfam" id="PF04138"/>
    </source>
</evidence>
<dbReference type="EMBL" id="FOEE01000001">
    <property type="protein sequence ID" value="SEO37899.1"/>
    <property type="molecule type" value="Genomic_DNA"/>
</dbReference>
<evidence type="ECO:0000256" key="3">
    <source>
        <dbReference type="ARBA" id="ARBA00022692"/>
    </source>
</evidence>
<feature type="transmembrane region" description="Helical" evidence="6">
    <location>
        <begin position="78"/>
        <end position="99"/>
    </location>
</feature>
<protein>
    <submittedName>
        <fullName evidence="8">Putative flippase GtrA (Transmembrane translocase of bactoprenol-linked glucose)</fullName>
    </submittedName>
</protein>
<keyword evidence="9" id="KW-1185">Reference proteome</keyword>
<feature type="transmembrane region" description="Helical" evidence="6">
    <location>
        <begin position="14"/>
        <end position="36"/>
    </location>
</feature>
<dbReference type="GO" id="GO:0000271">
    <property type="term" value="P:polysaccharide biosynthetic process"/>
    <property type="evidence" value="ECO:0007669"/>
    <property type="project" value="InterPro"/>
</dbReference>
<evidence type="ECO:0000313" key="8">
    <source>
        <dbReference type="EMBL" id="SEO37899.1"/>
    </source>
</evidence>
<evidence type="ECO:0000313" key="9">
    <source>
        <dbReference type="Proteomes" id="UP000198960"/>
    </source>
</evidence>
<keyword evidence="4 6" id="KW-1133">Transmembrane helix</keyword>